<protein>
    <recommendedName>
        <fullName evidence="3">Ubiquitin 3 binding protein But2 C-terminal domain-containing protein</fullName>
    </recommendedName>
</protein>
<comment type="caution">
    <text evidence="1">The sequence shown here is derived from an EMBL/GenBank/DDBJ whole genome shotgun (WGS) entry which is preliminary data.</text>
</comment>
<dbReference type="AlphaFoldDB" id="A0A8K0QT55"/>
<dbReference type="OrthoDB" id="3772810at2759"/>
<accession>A0A8K0QT55</accession>
<evidence type="ECO:0000313" key="2">
    <source>
        <dbReference type="Proteomes" id="UP000813461"/>
    </source>
</evidence>
<organism evidence="1 2">
    <name type="scientific">Paraphoma chrysanthemicola</name>
    <dbReference type="NCBI Taxonomy" id="798071"/>
    <lineage>
        <taxon>Eukaryota</taxon>
        <taxon>Fungi</taxon>
        <taxon>Dikarya</taxon>
        <taxon>Ascomycota</taxon>
        <taxon>Pezizomycotina</taxon>
        <taxon>Dothideomycetes</taxon>
        <taxon>Pleosporomycetidae</taxon>
        <taxon>Pleosporales</taxon>
        <taxon>Pleosporineae</taxon>
        <taxon>Phaeosphaeriaceae</taxon>
        <taxon>Paraphoma</taxon>
    </lineage>
</organism>
<proteinExistence type="predicted"/>
<dbReference type="Proteomes" id="UP000813461">
    <property type="component" value="Unassembled WGS sequence"/>
</dbReference>
<name>A0A8K0QT55_9PLEO</name>
<gene>
    <name evidence="1" type="ORF">FB567DRAFT_585396</name>
</gene>
<evidence type="ECO:0000313" key="1">
    <source>
        <dbReference type="EMBL" id="KAH7067825.1"/>
    </source>
</evidence>
<keyword evidence="2" id="KW-1185">Reference proteome</keyword>
<sequence>MLSVVHPILAALIIRNGLTFPYPFTNTTKTIDNADFSATSRTLTNITTPIEYHCEYVYPSDLSVVNARYPDYNRSHLHEAKQFFMLRREIADMGEIATRVQFASLPLAPSNKTCRLEFVLPRPDLQRISGFNPSFNVYQTERGTDSIATWQTYEGNSGAAPLFGQVNGEAEALERTRAAGGVAAINETRCNATLTFQMGMTYNARDTVPNYWEFVNVAPPGWPVQGFRIVHGC</sequence>
<dbReference type="EMBL" id="JAGMVJ010000034">
    <property type="protein sequence ID" value="KAH7067825.1"/>
    <property type="molecule type" value="Genomic_DNA"/>
</dbReference>
<reference evidence="1" key="1">
    <citation type="journal article" date="2021" name="Nat. Commun.">
        <title>Genetic determinants of endophytism in the Arabidopsis root mycobiome.</title>
        <authorList>
            <person name="Mesny F."/>
            <person name="Miyauchi S."/>
            <person name="Thiergart T."/>
            <person name="Pickel B."/>
            <person name="Atanasova L."/>
            <person name="Karlsson M."/>
            <person name="Huettel B."/>
            <person name="Barry K.W."/>
            <person name="Haridas S."/>
            <person name="Chen C."/>
            <person name="Bauer D."/>
            <person name="Andreopoulos W."/>
            <person name="Pangilinan J."/>
            <person name="LaButti K."/>
            <person name="Riley R."/>
            <person name="Lipzen A."/>
            <person name="Clum A."/>
            <person name="Drula E."/>
            <person name="Henrissat B."/>
            <person name="Kohler A."/>
            <person name="Grigoriev I.V."/>
            <person name="Martin F.M."/>
            <person name="Hacquard S."/>
        </authorList>
    </citation>
    <scope>NUCLEOTIDE SEQUENCE</scope>
    <source>
        <strain evidence="1">MPI-SDFR-AT-0120</strain>
    </source>
</reference>
<evidence type="ECO:0008006" key="3">
    <source>
        <dbReference type="Google" id="ProtNLM"/>
    </source>
</evidence>